<comment type="caution">
    <text evidence="2">The sequence shown here is derived from an EMBL/GenBank/DDBJ whole genome shotgun (WGS) entry which is preliminary data.</text>
</comment>
<dbReference type="AlphaFoldDB" id="A0A8K1G6S3"/>
<organism evidence="2 3">
    <name type="scientific">Zosterops borbonicus</name>
    <dbReference type="NCBI Taxonomy" id="364589"/>
    <lineage>
        <taxon>Eukaryota</taxon>
        <taxon>Metazoa</taxon>
        <taxon>Chordata</taxon>
        <taxon>Craniata</taxon>
        <taxon>Vertebrata</taxon>
        <taxon>Euteleostomi</taxon>
        <taxon>Archelosauria</taxon>
        <taxon>Archosauria</taxon>
        <taxon>Dinosauria</taxon>
        <taxon>Saurischia</taxon>
        <taxon>Theropoda</taxon>
        <taxon>Coelurosauria</taxon>
        <taxon>Aves</taxon>
        <taxon>Neognathae</taxon>
        <taxon>Neoaves</taxon>
        <taxon>Telluraves</taxon>
        <taxon>Australaves</taxon>
        <taxon>Passeriformes</taxon>
        <taxon>Sylvioidea</taxon>
        <taxon>Zosteropidae</taxon>
        <taxon>Zosterops</taxon>
    </lineage>
</organism>
<feature type="domain" description="Copine C-terminal" evidence="1">
    <location>
        <begin position="20"/>
        <end position="57"/>
    </location>
</feature>
<accession>A0A8K1G6S3</accession>
<evidence type="ECO:0000259" key="1">
    <source>
        <dbReference type="Pfam" id="PF07002"/>
    </source>
</evidence>
<dbReference type="Pfam" id="PF07002">
    <property type="entry name" value="Copine"/>
    <property type="match status" value="1"/>
</dbReference>
<dbReference type="OrthoDB" id="5855668at2759"/>
<reference evidence="2" key="1">
    <citation type="submission" date="2019-04" db="EMBL/GenBank/DDBJ databases">
        <title>Genome assembly of Zosterops borbonicus 15179.</title>
        <authorList>
            <person name="Leroy T."/>
            <person name="Anselmetti Y."/>
            <person name="Tilak M.-K."/>
            <person name="Nabholz B."/>
        </authorList>
    </citation>
    <scope>NUCLEOTIDE SEQUENCE</scope>
    <source>
        <strain evidence="2">HGM_15179</strain>
        <tissue evidence="2">Muscle</tissue>
    </source>
</reference>
<gene>
    <name evidence="2" type="ORF">HGM15179_014298</name>
</gene>
<dbReference type="InterPro" id="IPR010734">
    <property type="entry name" value="Copine_C"/>
</dbReference>
<protein>
    <recommendedName>
        <fullName evidence="1">Copine C-terminal domain-containing protein</fullName>
    </recommendedName>
</protein>
<keyword evidence="3" id="KW-1185">Reference proteome</keyword>
<name>A0A8K1G6S3_9PASS</name>
<evidence type="ECO:0000313" key="2">
    <source>
        <dbReference type="EMBL" id="TRZ12807.1"/>
    </source>
</evidence>
<sequence>MIPLRLQGALWRELGRLSPHGIQGIVDSYCQILPQIQLYRPTNFSPVINHVARLPRNQTVRLKCPSS</sequence>
<dbReference type="Proteomes" id="UP000796761">
    <property type="component" value="Unassembled WGS sequence"/>
</dbReference>
<evidence type="ECO:0000313" key="3">
    <source>
        <dbReference type="Proteomes" id="UP000796761"/>
    </source>
</evidence>
<dbReference type="EMBL" id="SWJQ01000564">
    <property type="protein sequence ID" value="TRZ12807.1"/>
    <property type="molecule type" value="Genomic_DNA"/>
</dbReference>
<proteinExistence type="predicted"/>